<dbReference type="GO" id="GO:0003677">
    <property type="term" value="F:DNA binding"/>
    <property type="evidence" value="ECO:0007669"/>
    <property type="project" value="UniProtKB-KW"/>
</dbReference>
<keyword evidence="1" id="KW-0805">Transcription regulation</keyword>
<keyword evidence="3" id="KW-0804">Transcription</keyword>
<evidence type="ECO:0000256" key="1">
    <source>
        <dbReference type="ARBA" id="ARBA00023015"/>
    </source>
</evidence>
<dbReference type="PROSITE" id="PS51071">
    <property type="entry name" value="HTH_RPIR"/>
    <property type="match status" value="1"/>
</dbReference>
<dbReference type="Pfam" id="PF01418">
    <property type="entry name" value="HTH_6"/>
    <property type="match status" value="1"/>
</dbReference>
<dbReference type="InterPro" id="IPR047640">
    <property type="entry name" value="RpiR-like"/>
</dbReference>
<gene>
    <name evidence="4" type="primary">rpiR</name>
    <name evidence="4" type="ORF">ERS852571_00991</name>
</gene>
<dbReference type="GO" id="GO:0003700">
    <property type="term" value="F:DNA-binding transcription factor activity"/>
    <property type="evidence" value="ECO:0007669"/>
    <property type="project" value="InterPro"/>
</dbReference>
<dbReference type="PROSITE" id="PS51464">
    <property type="entry name" value="SIS"/>
    <property type="match status" value="1"/>
</dbReference>
<evidence type="ECO:0000256" key="2">
    <source>
        <dbReference type="ARBA" id="ARBA00023125"/>
    </source>
</evidence>
<name>A0A173S9D2_ANAHA</name>
<organism evidence="4 5">
    <name type="scientific">Anaerostipes hadrus</name>
    <dbReference type="NCBI Taxonomy" id="649756"/>
    <lineage>
        <taxon>Bacteria</taxon>
        <taxon>Bacillati</taxon>
        <taxon>Bacillota</taxon>
        <taxon>Clostridia</taxon>
        <taxon>Lachnospirales</taxon>
        <taxon>Lachnospiraceae</taxon>
        <taxon>Anaerostipes</taxon>
    </lineage>
</organism>
<dbReference type="Proteomes" id="UP000095553">
    <property type="component" value="Unassembled WGS sequence"/>
</dbReference>
<sequence>MLTEIKEREKQSLTSAELNVIDWINENEEKIPDMSINEIADASFTSPATVSRAIRKCGFSGIAEMKYKISSQMNYIVEGKIVNEIFEKSITECKKTIEALDVDMILRVIRYIRFSEKIYILARGTTALIARDFEFQLQLLGYNAFVLSDSQIMRNSKKLFKENDIVMIFTLKNSTPELEMSAKFAKEVGATVITCCCIQGTSLEKYSDLSILGGRKKNNSMIEEFNVMSRLPLHIIARTLIDYLTL</sequence>
<dbReference type="InterPro" id="IPR035472">
    <property type="entry name" value="RpiR-like_SIS"/>
</dbReference>
<dbReference type="SUPFAM" id="SSF46689">
    <property type="entry name" value="Homeodomain-like"/>
    <property type="match status" value="1"/>
</dbReference>
<dbReference type="InterPro" id="IPR001347">
    <property type="entry name" value="SIS_dom"/>
</dbReference>
<dbReference type="Gene3D" id="1.10.10.10">
    <property type="entry name" value="Winged helix-like DNA-binding domain superfamily/Winged helix DNA-binding domain"/>
    <property type="match status" value="1"/>
</dbReference>
<dbReference type="Gene3D" id="3.40.50.10490">
    <property type="entry name" value="Glucose-6-phosphate isomerase like protein, domain 1"/>
    <property type="match status" value="1"/>
</dbReference>
<evidence type="ECO:0000313" key="4">
    <source>
        <dbReference type="EMBL" id="CUM85888.1"/>
    </source>
</evidence>
<dbReference type="EMBL" id="CYXY01000005">
    <property type="protein sequence ID" value="CUM85888.1"/>
    <property type="molecule type" value="Genomic_DNA"/>
</dbReference>
<dbReference type="InterPro" id="IPR009057">
    <property type="entry name" value="Homeodomain-like_sf"/>
</dbReference>
<dbReference type="Pfam" id="PF01380">
    <property type="entry name" value="SIS"/>
    <property type="match status" value="1"/>
</dbReference>
<dbReference type="PANTHER" id="PTHR30514:SF21">
    <property type="entry name" value="RPIR-FAMILY TRANSCRIPTIONAL REGULATOR"/>
    <property type="match status" value="1"/>
</dbReference>
<evidence type="ECO:0000313" key="5">
    <source>
        <dbReference type="Proteomes" id="UP000095553"/>
    </source>
</evidence>
<dbReference type="InterPro" id="IPR046348">
    <property type="entry name" value="SIS_dom_sf"/>
</dbReference>
<dbReference type="AlphaFoldDB" id="A0A173S9D2"/>
<dbReference type="InterPro" id="IPR000281">
    <property type="entry name" value="HTH_RpiR"/>
</dbReference>
<evidence type="ECO:0000256" key="3">
    <source>
        <dbReference type="ARBA" id="ARBA00023163"/>
    </source>
</evidence>
<dbReference type="RefSeq" id="WP_055072507.1">
    <property type="nucleotide sequence ID" value="NZ_CYXY01000005.1"/>
</dbReference>
<dbReference type="CDD" id="cd05013">
    <property type="entry name" value="SIS_RpiR"/>
    <property type="match status" value="1"/>
</dbReference>
<dbReference type="SUPFAM" id="SSF53697">
    <property type="entry name" value="SIS domain"/>
    <property type="match status" value="1"/>
</dbReference>
<dbReference type="PANTHER" id="PTHR30514">
    <property type="entry name" value="GLUCOKINASE"/>
    <property type="match status" value="1"/>
</dbReference>
<keyword evidence="2" id="KW-0238">DNA-binding</keyword>
<proteinExistence type="predicted"/>
<dbReference type="InterPro" id="IPR036388">
    <property type="entry name" value="WH-like_DNA-bd_sf"/>
</dbReference>
<dbReference type="GO" id="GO:0097367">
    <property type="term" value="F:carbohydrate derivative binding"/>
    <property type="evidence" value="ECO:0007669"/>
    <property type="project" value="InterPro"/>
</dbReference>
<protein>
    <submittedName>
        <fullName evidence="4">Als operon repressor</fullName>
    </submittedName>
</protein>
<reference evidence="4 5" key="1">
    <citation type="submission" date="2015-09" db="EMBL/GenBank/DDBJ databases">
        <authorList>
            <consortium name="Pathogen Informatics"/>
        </authorList>
    </citation>
    <scope>NUCLEOTIDE SEQUENCE [LARGE SCALE GENOMIC DNA]</scope>
    <source>
        <strain evidence="4 5">2789STDY5834959</strain>
    </source>
</reference>
<accession>A0A173S9D2</accession>
<dbReference type="GO" id="GO:1901135">
    <property type="term" value="P:carbohydrate derivative metabolic process"/>
    <property type="evidence" value="ECO:0007669"/>
    <property type="project" value="InterPro"/>
</dbReference>